<evidence type="ECO:0000256" key="2">
    <source>
        <dbReference type="ARBA" id="ARBA00023002"/>
    </source>
</evidence>
<protein>
    <submittedName>
        <fullName evidence="3">Short-chain dehydrogenase</fullName>
    </submittedName>
</protein>
<dbReference type="InterPro" id="IPR036291">
    <property type="entry name" value="NAD(P)-bd_dom_sf"/>
</dbReference>
<sequence>MQKNILIIGATSAIAKATLRMYAEQNHNLFLVARNEALLHTIAEDAKIRGAHQVEYQACDLADLHSHPSLLETITATYPKLDIVLIAHGTLPNQQACQASVETTLQEININALSTISLLTLLANQFEKQQDGTIAVITSVAGDRGRQSNYVYGAAKGMVSTFLQGLRNRLNDSNVQVLDIKPGFVDTPMTADFKKGALWAQPEQIAKSILKAIDNQRNTLYTPWFWWGIMLIIRTIPECIFKKLKL</sequence>
<name>A0ABM7MEP7_9GAMM</name>
<keyword evidence="4" id="KW-1185">Reference proteome</keyword>
<evidence type="ECO:0000313" key="3">
    <source>
        <dbReference type="EMBL" id="BCN93922.1"/>
    </source>
</evidence>
<evidence type="ECO:0000313" key="4">
    <source>
        <dbReference type="Proteomes" id="UP001054820"/>
    </source>
</evidence>
<reference evidence="3" key="1">
    <citation type="journal article" date="2022" name="Arch. Microbiol.">
        <title>Thiomicrorhabdus immobilis sp. nov., a mesophilic sulfur-oxidizing bacterium isolated from sediment of a brackish lake in northern Japan.</title>
        <authorList>
            <person name="Kojima H."/>
            <person name="Mochizuki J."/>
            <person name="Kanda M."/>
            <person name="Watanabe T."/>
            <person name="Fukui M."/>
        </authorList>
    </citation>
    <scope>NUCLEOTIDE SEQUENCE</scope>
    <source>
        <strain evidence="3">Am19</strain>
    </source>
</reference>
<dbReference type="RefSeq" id="WP_237261411.1">
    <property type="nucleotide sequence ID" value="NZ_AP024202.1"/>
</dbReference>
<dbReference type="NCBIfam" id="NF005489">
    <property type="entry name" value="PRK07102.1"/>
    <property type="match status" value="1"/>
</dbReference>
<evidence type="ECO:0000256" key="1">
    <source>
        <dbReference type="ARBA" id="ARBA00006484"/>
    </source>
</evidence>
<dbReference type="PANTHER" id="PTHR44196">
    <property type="entry name" value="DEHYDROGENASE/REDUCTASE SDR FAMILY MEMBER 7B"/>
    <property type="match status" value="1"/>
</dbReference>
<dbReference type="PANTHER" id="PTHR44196:SF1">
    <property type="entry name" value="DEHYDROGENASE_REDUCTASE SDR FAMILY MEMBER 7B"/>
    <property type="match status" value="1"/>
</dbReference>
<dbReference type="EMBL" id="AP024202">
    <property type="protein sequence ID" value="BCN93922.1"/>
    <property type="molecule type" value="Genomic_DNA"/>
</dbReference>
<dbReference type="SUPFAM" id="SSF51735">
    <property type="entry name" value="NAD(P)-binding Rossmann-fold domains"/>
    <property type="match status" value="1"/>
</dbReference>
<dbReference type="PRINTS" id="PR00081">
    <property type="entry name" value="GDHRDH"/>
</dbReference>
<gene>
    <name evidence="3" type="ORF">THMIRHAM_17070</name>
</gene>
<accession>A0ABM7MEP7</accession>
<proteinExistence type="inferred from homology"/>
<organism evidence="3 4">
    <name type="scientific">Thiomicrorhabdus immobilis</name>
    <dbReference type="NCBI Taxonomy" id="2791037"/>
    <lineage>
        <taxon>Bacteria</taxon>
        <taxon>Pseudomonadati</taxon>
        <taxon>Pseudomonadota</taxon>
        <taxon>Gammaproteobacteria</taxon>
        <taxon>Thiotrichales</taxon>
        <taxon>Piscirickettsiaceae</taxon>
        <taxon>Thiomicrorhabdus</taxon>
    </lineage>
</organism>
<keyword evidence="2" id="KW-0560">Oxidoreductase</keyword>
<dbReference type="Pfam" id="PF00106">
    <property type="entry name" value="adh_short"/>
    <property type="match status" value="1"/>
</dbReference>
<dbReference type="Proteomes" id="UP001054820">
    <property type="component" value="Chromosome"/>
</dbReference>
<dbReference type="Gene3D" id="3.40.50.720">
    <property type="entry name" value="NAD(P)-binding Rossmann-like Domain"/>
    <property type="match status" value="1"/>
</dbReference>
<comment type="similarity">
    <text evidence="1">Belongs to the short-chain dehydrogenases/reductases (SDR) family.</text>
</comment>
<dbReference type="InterPro" id="IPR002347">
    <property type="entry name" value="SDR_fam"/>
</dbReference>